<organism evidence="2 3">
    <name type="scientific">Papilio xuthus</name>
    <name type="common">Asian swallowtail butterfly</name>
    <dbReference type="NCBI Taxonomy" id="66420"/>
    <lineage>
        <taxon>Eukaryota</taxon>
        <taxon>Metazoa</taxon>
        <taxon>Ecdysozoa</taxon>
        <taxon>Arthropoda</taxon>
        <taxon>Hexapoda</taxon>
        <taxon>Insecta</taxon>
        <taxon>Pterygota</taxon>
        <taxon>Neoptera</taxon>
        <taxon>Endopterygota</taxon>
        <taxon>Lepidoptera</taxon>
        <taxon>Glossata</taxon>
        <taxon>Ditrysia</taxon>
        <taxon>Papilionoidea</taxon>
        <taxon>Papilionidae</taxon>
        <taxon>Papilioninae</taxon>
        <taxon>Papilio</taxon>
    </lineage>
</organism>
<dbReference type="GO" id="GO:0005634">
    <property type="term" value="C:nucleus"/>
    <property type="evidence" value="ECO:0007669"/>
    <property type="project" value="TreeGrafter"/>
</dbReference>
<reference evidence="2 3" key="1">
    <citation type="journal article" date="2015" name="Nat. Commun.">
        <title>Outbred genome sequencing and CRISPR/Cas9 gene editing in butterflies.</title>
        <authorList>
            <person name="Li X."/>
            <person name="Fan D."/>
            <person name="Zhang W."/>
            <person name="Liu G."/>
            <person name="Zhang L."/>
            <person name="Zhao L."/>
            <person name="Fang X."/>
            <person name="Chen L."/>
            <person name="Dong Y."/>
            <person name="Chen Y."/>
            <person name="Ding Y."/>
            <person name="Zhao R."/>
            <person name="Feng M."/>
            <person name="Zhu Y."/>
            <person name="Feng Y."/>
            <person name="Jiang X."/>
            <person name="Zhu D."/>
            <person name="Xiang H."/>
            <person name="Feng X."/>
            <person name="Li S."/>
            <person name="Wang J."/>
            <person name="Zhang G."/>
            <person name="Kronforst M.R."/>
            <person name="Wang W."/>
        </authorList>
    </citation>
    <scope>NUCLEOTIDE SEQUENCE [LARGE SCALE GENOMIC DNA]</scope>
    <source>
        <strain evidence="2">Ya'a_city_454_Px</strain>
        <tissue evidence="2">Whole body</tissue>
    </source>
</reference>
<evidence type="ECO:0000313" key="3">
    <source>
        <dbReference type="Proteomes" id="UP000053268"/>
    </source>
</evidence>
<gene>
    <name evidence="2" type="ORF">RR46_10255</name>
</gene>
<dbReference type="STRING" id="66420.A0A194Q029"/>
<comment type="similarity">
    <text evidence="1">Belongs to the TMA16 family.</text>
</comment>
<dbReference type="AlphaFoldDB" id="A0A194Q029"/>
<protein>
    <submittedName>
        <fullName evidence="2">UPF0534 protein CG15027</fullName>
    </submittedName>
</protein>
<dbReference type="Pfam" id="PF11176">
    <property type="entry name" value="Tma16"/>
    <property type="match status" value="1"/>
</dbReference>
<evidence type="ECO:0000256" key="1">
    <source>
        <dbReference type="ARBA" id="ARBA00034127"/>
    </source>
</evidence>
<accession>A0A194Q029</accession>
<dbReference type="InterPro" id="IPR021346">
    <property type="entry name" value="Tma16"/>
</dbReference>
<dbReference type="InterPro" id="IPR038356">
    <property type="entry name" value="Tma16_sf"/>
</dbReference>
<sequence length="163" mass="19173">MPKAKPSLDKLKHPNSRKTISLAKKMIKSEKKNQNKLGTHIKNNLIGEKIMWFKERVPPDCTTLTKEQTLDLVQTYLSRFDEELEQIAIKNSVGQRKSRQHASREDIIKITKEREVGEFESCGLEMPDLMNPQQMEVLKNWNGELRFLQHFKLKRISRKMLQD</sequence>
<keyword evidence="3" id="KW-1185">Reference proteome</keyword>
<proteinExistence type="inferred from homology"/>
<dbReference type="PANTHER" id="PTHR13349:SF2">
    <property type="entry name" value="TRANSLATION MACHINERY-ASSOCIATED PROTEIN 16"/>
    <property type="match status" value="1"/>
</dbReference>
<name>A0A194Q029_PAPXU</name>
<dbReference type="Gene3D" id="1.20.1440.170">
    <property type="entry name" value="Translation machinery-associated protein 16-like"/>
    <property type="match status" value="1"/>
</dbReference>
<dbReference type="Proteomes" id="UP000053268">
    <property type="component" value="Unassembled WGS sequence"/>
</dbReference>
<dbReference type="FunFam" id="1.20.1440.170:FF:000001">
    <property type="entry name" value="Translation machinery-associated 16 homolog"/>
    <property type="match status" value="1"/>
</dbReference>
<dbReference type="PANTHER" id="PTHR13349">
    <property type="entry name" value="TRANSLATION MACHINERY-ASSOCIATED PROTEIN 16"/>
    <property type="match status" value="1"/>
</dbReference>
<dbReference type="EMBL" id="KQ459582">
    <property type="protein sequence ID" value="KPI98937.1"/>
    <property type="molecule type" value="Genomic_DNA"/>
</dbReference>
<evidence type="ECO:0000313" key="2">
    <source>
        <dbReference type="EMBL" id="KPI98937.1"/>
    </source>
</evidence>